<dbReference type="HOGENOM" id="CLU_1150405_0_0_7"/>
<protein>
    <recommendedName>
        <fullName evidence="2">AMIN domain-containing protein</fullName>
    </recommendedName>
</protein>
<evidence type="ECO:0000259" key="2">
    <source>
        <dbReference type="Pfam" id="PF11741"/>
    </source>
</evidence>
<dbReference type="Pfam" id="PF11741">
    <property type="entry name" value="AMIN"/>
    <property type="match status" value="1"/>
</dbReference>
<organism evidence="3 4">
    <name type="scientific">Maridesulfovibrio hydrothermalis AM13 = DSM 14728</name>
    <dbReference type="NCBI Taxonomy" id="1121451"/>
    <lineage>
        <taxon>Bacteria</taxon>
        <taxon>Pseudomonadati</taxon>
        <taxon>Thermodesulfobacteriota</taxon>
        <taxon>Desulfovibrionia</taxon>
        <taxon>Desulfovibrionales</taxon>
        <taxon>Desulfovibrionaceae</taxon>
        <taxon>Maridesulfovibrio</taxon>
    </lineage>
</organism>
<feature type="domain" description="AMIN" evidence="2">
    <location>
        <begin position="161"/>
        <end position="217"/>
    </location>
</feature>
<dbReference type="OrthoDB" id="5457863at2"/>
<keyword evidence="1" id="KW-0812">Transmembrane</keyword>
<evidence type="ECO:0000313" key="4">
    <source>
        <dbReference type="Proteomes" id="UP000010808"/>
    </source>
</evidence>
<gene>
    <name evidence="3" type="ORF">DESAM_21897</name>
</gene>
<name>L0RD93_9BACT</name>
<dbReference type="RefSeq" id="WP_015336771.1">
    <property type="nucleotide sequence ID" value="NC_020055.1"/>
</dbReference>
<evidence type="ECO:0000256" key="1">
    <source>
        <dbReference type="SAM" id="Phobius"/>
    </source>
</evidence>
<dbReference type="AlphaFoldDB" id="L0RD93"/>
<dbReference type="Proteomes" id="UP000010808">
    <property type="component" value="Chromosome"/>
</dbReference>
<dbReference type="Gene3D" id="2.60.40.3500">
    <property type="match status" value="1"/>
</dbReference>
<dbReference type="PATRIC" id="fig|1121451.3.peg.2129"/>
<proteinExistence type="predicted"/>
<dbReference type="InterPro" id="IPR021731">
    <property type="entry name" value="AMIN_dom"/>
</dbReference>
<keyword evidence="1" id="KW-1133">Transmembrane helix</keyword>
<feature type="transmembrane region" description="Helical" evidence="1">
    <location>
        <begin position="9"/>
        <end position="31"/>
    </location>
</feature>
<sequence>MLTIFYRRFYILLFLIWLTAMAGVFVLSVWGNFDTFIADFSKIAQVGIAPENSGNSKNGTNVDVVKRATNAIMHKTKVAGNAVRMEVVREVRGVERAVEQDVDEVEAVVESTRGSSKETQEEKAGLLDDTQRERAAKLTKMDISVVDDQLLASLSTTKSVGRVTYFWMNDPTRLVVDLRGEWENEISRINDIPDSFVNRVIIGMHPDRLRLVFRLTGASRGGKPGLLRTSDGLEIAVDNPE</sequence>
<keyword evidence="1" id="KW-0472">Membrane</keyword>
<dbReference type="KEGG" id="dhy:DESAM_21897"/>
<keyword evidence="4" id="KW-1185">Reference proteome</keyword>
<reference evidence="3 4" key="1">
    <citation type="submission" date="2012-10" db="EMBL/GenBank/DDBJ databases">
        <authorList>
            <person name="Genoscope - CEA"/>
        </authorList>
    </citation>
    <scope>NUCLEOTIDE SEQUENCE [LARGE SCALE GENOMIC DNA]</scope>
    <source>
        <strain evidence="4">AM13 / DSM 14728</strain>
    </source>
</reference>
<accession>L0RD93</accession>
<dbReference type="eggNOG" id="ENOG50317X0">
    <property type="taxonomic scope" value="Bacteria"/>
</dbReference>
<evidence type="ECO:0000313" key="3">
    <source>
        <dbReference type="EMBL" id="CCO24170.1"/>
    </source>
</evidence>
<dbReference type="STRING" id="1121451.DESAM_21897"/>
<dbReference type="EMBL" id="FO203522">
    <property type="protein sequence ID" value="CCO24170.1"/>
    <property type="molecule type" value="Genomic_DNA"/>
</dbReference>